<dbReference type="AlphaFoldDB" id="A0A226DJ39"/>
<dbReference type="OrthoDB" id="8297494at2759"/>
<gene>
    <name evidence="2" type="ORF">Fcan01_20144</name>
</gene>
<keyword evidence="1" id="KW-1133">Transmembrane helix</keyword>
<dbReference type="EMBL" id="LNIX01000018">
    <property type="protein sequence ID" value="OXA45008.1"/>
    <property type="molecule type" value="Genomic_DNA"/>
</dbReference>
<keyword evidence="1" id="KW-0812">Transmembrane</keyword>
<name>A0A226DJ39_FOLCA</name>
<comment type="caution">
    <text evidence="2">The sequence shown here is derived from an EMBL/GenBank/DDBJ whole genome shotgun (WGS) entry which is preliminary data.</text>
</comment>
<reference evidence="2 3" key="1">
    <citation type="submission" date="2015-12" db="EMBL/GenBank/DDBJ databases">
        <title>The genome of Folsomia candida.</title>
        <authorList>
            <person name="Faddeeva A."/>
            <person name="Derks M.F."/>
            <person name="Anvar Y."/>
            <person name="Smit S."/>
            <person name="Van Straalen N."/>
            <person name="Roelofs D."/>
        </authorList>
    </citation>
    <scope>NUCLEOTIDE SEQUENCE [LARGE SCALE GENOMIC DNA]</scope>
    <source>
        <strain evidence="2 3">VU population</strain>
        <tissue evidence="2">Whole body</tissue>
    </source>
</reference>
<feature type="transmembrane region" description="Helical" evidence="1">
    <location>
        <begin position="118"/>
        <end position="139"/>
    </location>
</feature>
<feature type="transmembrane region" description="Helical" evidence="1">
    <location>
        <begin position="201"/>
        <end position="220"/>
    </location>
</feature>
<keyword evidence="1" id="KW-0472">Membrane</keyword>
<evidence type="ECO:0000313" key="2">
    <source>
        <dbReference type="EMBL" id="OXA45008.1"/>
    </source>
</evidence>
<dbReference type="Proteomes" id="UP000198287">
    <property type="component" value="Unassembled WGS sequence"/>
</dbReference>
<accession>A0A226DJ39</accession>
<organism evidence="2 3">
    <name type="scientific">Folsomia candida</name>
    <name type="common">Springtail</name>
    <dbReference type="NCBI Taxonomy" id="158441"/>
    <lineage>
        <taxon>Eukaryota</taxon>
        <taxon>Metazoa</taxon>
        <taxon>Ecdysozoa</taxon>
        <taxon>Arthropoda</taxon>
        <taxon>Hexapoda</taxon>
        <taxon>Collembola</taxon>
        <taxon>Entomobryomorpha</taxon>
        <taxon>Isotomoidea</taxon>
        <taxon>Isotomidae</taxon>
        <taxon>Proisotominae</taxon>
        <taxon>Folsomia</taxon>
    </lineage>
</organism>
<feature type="transmembrane region" description="Helical" evidence="1">
    <location>
        <begin position="251"/>
        <end position="271"/>
    </location>
</feature>
<evidence type="ECO:0000313" key="3">
    <source>
        <dbReference type="Proteomes" id="UP000198287"/>
    </source>
</evidence>
<protein>
    <submittedName>
        <fullName evidence="2">Uncharacterized protein</fullName>
    </submittedName>
</protein>
<feature type="transmembrane region" description="Helical" evidence="1">
    <location>
        <begin position="283"/>
        <end position="308"/>
    </location>
</feature>
<proteinExistence type="predicted"/>
<sequence>MSKLIILSRVKRHLKLGNSIFGVPAKWDKTEGNITSISEKKEKLVKAFTDLNFLFVIARIWTIARKEKASLSESIVGNTLTSLAVINFLLRHNPPDYVQMQFLNYLFSSEDIDPRKQWATVLTVLGFFFDVIEVGYYVIGTSLAILTMLFPCQPGLLSSILCSPEGVLINVPFFKFLRLAIFPALECLIFIQVAVGSAYHILTVLLTSVTFLWIEIETFIKRYKTGTFDQKLYRKVQIFEKLLNSCTRERIFLKVALLMPAFQVMMLYVTIRMSHAHQDFLTVAFLYLYLASSGFTVLTFSTAGKVYGASQDWITKSKTGERKKYERKFHYSLIPLRLQFGSNFVEPLTPLVVQEFCIRQTISFLLLTK</sequence>
<evidence type="ECO:0000256" key="1">
    <source>
        <dbReference type="SAM" id="Phobius"/>
    </source>
</evidence>
<keyword evidence="3" id="KW-1185">Reference proteome</keyword>